<keyword evidence="5" id="KW-1185">Reference proteome</keyword>
<evidence type="ECO:0000256" key="1">
    <source>
        <dbReference type="SAM" id="MobiDB-lite"/>
    </source>
</evidence>
<keyword evidence="2" id="KW-0472">Membrane</keyword>
<dbReference type="EMBL" id="BMTP01000006">
    <property type="protein sequence ID" value="GGU38090.1"/>
    <property type="molecule type" value="Genomic_DNA"/>
</dbReference>
<evidence type="ECO:0000313" key="5">
    <source>
        <dbReference type="Proteomes" id="UP000636661"/>
    </source>
</evidence>
<keyword evidence="3" id="KW-0732">Signal</keyword>
<feature type="chain" id="PRO_5037737896" description="Excalibur calcium-binding domain-containing protein" evidence="3">
    <location>
        <begin position="28"/>
        <end position="151"/>
    </location>
</feature>
<feature type="region of interest" description="Disordered" evidence="1">
    <location>
        <begin position="72"/>
        <end position="117"/>
    </location>
</feature>
<proteinExistence type="predicted"/>
<evidence type="ECO:0000256" key="2">
    <source>
        <dbReference type="SAM" id="Phobius"/>
    </source>
</evidence>
<reference evidence="4" key="2">
    <citation type="submission" date="2020-09" db="EMBL/GenBank/DDBJ databases">
        <authorList>
            <person name="Sun Q."/>
            <person name="Ohkuma M."/>
        </authorList>
    </citation>
    <scope>NUCLEOTIDE SEQUENCE</scope>
    <source>
        <strain evidence="4">JCM 4391</strain>
    </source>
</reference>
<sequence length="151" mass="15540">MMNGRSVSAGVLIAIASVVPLSGTAHAQDLDCRDFVYQEDAQAVFDTDPRDPHRLDEDRGPDDGIACEVLPRRTGAVTPQDTPAPQGTATPQGTVTAPPASPSPVPARGVRGGLGGASEPARDAWWTGAGLALAAGAAVGAGWVVRRRRHT</sequence>
<name>A0A918HWL3_9ACTN</name>
<feature type="compositionally biased region" description="Polar residues" evidence="1">
    <location>
        <begin position="77"/>
        <end position="93"/>
    </location>
</feature>
<feature type="transmembrane region" description="Helical" evidence="2">
    <location>
        <begin position="124"/>
        <end position="145"/>
    </location>
</feature>
<organism evidence="4 5">
    <name type="scientific">Streptomyces lavendofoliae</name>
    <dbReference type="NCBI Taxonomy" id="67314"/>
    <lineage>
        <taxon>Bacteria</taxon>
        <taxon>Bacillati</taxon>
        <taxon>Actinomycetota</taxon>
        <taxon>Actinomycetes</taxon>
        <taxon>Kitasatosporales</taxon>
        <taxon>Streptomycetaceae</taxon>
        <taxon>Streptomyces</taxon>
    </lineage>
</organism>
<evidence type="ECO:0000256" key="3">
    <source>
        <dbReference type="SAM" id="SignalP"/>
    </source>
</evidence>
<keyword evidence="2" id="KW-1133">Transmembrane helix</keyword>
<accession>A0A918HWL3</accession>
<dbReference type="Proteomes" id="UP000636661">
    <property type="component" value="Unassembled WGS sequence"/>
</dbReference>
<protein>
    <recommendedName>
        <fullName evidence="6">Excalibur calcium-binding domain-containing protein</fullName>
    </recommendedName>
</protein>
<gene>
    <name evidence="4" type="ORF">GCM10010274_26750</name>
</gene>
<evidence type="ECO:0008006" key="6">
    <source>
        <dbReference type="Google" id="ProtNLM"/>
    </source>
</evidence>
<comment type="caution">
    <text evidence="4">The sequence shown here is derived from an EMBL/GenBank/DDBJ whole genome shotgun (WGS) entry which is preliminary data.</text>
</comment>
<feature type="signal peptide" evidence="3">
    <location>
        <begin position="1"/>
        <end position="27"/>
    </location>
</feature>
<keyword evidence="2" id="KW-0812">Transmembrane</keyword>
<reference evidence="4" key="1">
    <citation type="journal article" date="2014" name="Int. J. Syst. Evol. Microbiol.">
        <title>Complete genome sequence of Corynebacterium casei LMG S-19264T (=DSM 44701T), isolated from a smear-ripened cheese.</title>
        <authorList>
            <consortium name="US DOE Joint Genome Institute (JGI-PGF)"/>
            <person name="Walter F."/>
            <person name="Albersmeier A."/>
            <person name="Kalinowski J."/>
            <person name="Ruckert C."/>
        </authorList>
    </citation>
    <scope>NUCLEOTIDE SEQUENCE</scope>
    <source>
        <strain evidence="4">JCM 4391</strain>
    </source>
</reference>
<dbReference type="AlphaFoldDB" id="A0A918HWL3"/>
<evidence type="ECO:0000313" key="4">
    <source>
        <dbReference type="EMBL" id="GGU38090.1"/>
    </source>
</evidence>